<dbReference type="SUPFAM" id="SSF55920">
    <property type="entry name" value="Creatinase/aminopeptidase"/>
    <property type="match status" value="1"/>
</dbReference>
<dbReference type="PANTHER" id="PTHR46112:SF2">
    <property type="entry name" value="XAA-PRO AMINOPEPTIDASE P-RELATED"/>
    <property type="match status" value="1"/>
</dbReference>
<feature type="domain" description="Peptidase M24" evidence="1">
    <location>
        <begin position="138"/>
        <end position="324"/>
    </location>
</feature>
<reference evidence="2 3" key="1">
    <citation type="submission" date="2018-03" db="EMBL/GenBank/DDBJ databases">
        <title>Comparative analysis of microorganisms from saline springs in Andes Mountain Range, Colombia.</title>
        <authorList>
            <person name="Rubin E."/>
        </authorList>
    </citation>
    <scope>NUCLEOTIDE SEQUENCE [LARGE SCALE GENOMIC DNA]</scope>
    <source>
        <strain evidence="2 3">CG 35</strain>
    </source>
</reference>
<dbReference type="InterPro" id="IPR050659">
    <property type="entry name" value="Peptidase_M24B"/>
</dbReference>
<accession>A0A2T0YN44</accession>
<dbReference type="InterPro" id="IPR036005">
    <property type="entry name" value="Creatinase/aminopeptidase-like"/>
</dbReference>
<dbReference type="GO" id="GO:0004177">
    <property type="term" value="F:aminopeptidase activity"/>
    <property type="evidence" value="ECO:0007669"/>
    <property type="project" value="UniProtKB-KW"/>
</dbReference>
<keyword evidence="2" id="KW-0378">Hydrolase</keyword>
<keyword evidence="2" id="KW-0645">Protease</keyword>
<keyword evidence="2" id="KW-0031">Aminopeptidase</keyword>
<dbReference type="Proteomes" id="UP000238217">
    <property type="component" value="Unassembled WGS sequence"/>
</dbReference>
<dbReference type="AlphaFoldDB" id="A0A2T0YN44"/>
<dbReference type="EMBL" id="PVTY01000006">
    <property type="protein sequence ID" value="PRZ16765.1"/>
    <property type="molecule type" value="Genomic_DNA"/>
</dbReference>
<evidence type="ECO:0000259" key="1">
    <source>
        <dbReference type="Pfam" id="PF00557"/>
    </source>
</evidence>
<keyword evidence="3" id="KW-1185">Reference proteome</keyword>
<evidence type="ECO:0000313" key="3">
    <source>
        <dbReference type="Proteomes" id="UP000238217"/>
    </source>
</evidence>
<name>A0A2T0YN44_9MICC</name>
<dbReference type="InterPro" id="IPR000994">
    <property type="entry name" value="Pept_M24"/>
</dbReference>
<dbReference type="Pfam" id="PF00557">
    <property type="entry name" value="Peptidase_M24"/>
    <property type="match status" value="1"/>
</dbReference>
<dbReference type="PANTHER" id="PTHR46112">
    <property type="entry name" value="AMINOPEPTIDASE"/>
    <property type="match status" value="1"/>
</dbReference>
<organism evidence="2 3">
    <name type="scientific">Nesterenkonia sandarakina</name>
    <dbReference type="NCBI Taxonomy" id="272918"/>
    <lineage>
        <taxon>Bacteria</taxon>
        <taxon>Bacillati</taxon>
        <taxon>Actinomycetota</taxon>
        <taxon>Actinomycetes</taxon>
        <taxon>Micrococcales</taxon>
        <taxon>Micrococcaceae</taxon>
        <taxon>Nesterenkonia</taxon>
    </lineage>
</organism>
<dbReference type="Gene3D" id="3.90.230.10">
    <property type="entry name" value="Creatinase/methionine aminopeptidase superfamily"/>
    <property type="match status" value="1"/>
</dbReference>
<evidence type="ECO:0000313" key="2">
    <source>
        <dbReference type="EMBL" id="PRZ16765.1"/>
    </source>
</evidence>
<gene>
    <name evidence="2" type="ORF">BCL67_10685</name>
</gene>
<comment type="caution">
    <text evidence="2">The sequence shown here is derived from an EMBL/GenBank/DDBJ whole genome shotgun (WGS) entry which is preliminary data.</text>
</comment>
<sequence length="355" mass="38614">MTVNTTSEISADRALKRERLCSLLRAEDSSVWLSSPAAVAWYLDGARIHTSLVGPPVAGVLVGRDVEQVVSFSNEADRLAAEELPAGLELRTVPWHAPLESALVDIPGLRREVDMEPEVRAARAALLPRELARFEQLCAETAALLTTHLRTFSSRRTERQLAAEISAGIVELGADPVVVMIAGATRLTYRHPLPTDAPVGDRAMIVVCARRHGLIANLTRWVRVGAPHPEDLERERRILAVEAAYLGATRQGRTLDQVLREGAAAYAENDFDAEEWQNHHQGGAAGYAGRDPRAAPETPDMIQDQQAFAWNPSAPGAKVEDTVLLDGAEIRPLTVDPSWPSVTVNGIPRPVTLEV</sequence>
<protein>
    <submittedName>
        <fullName evidence="2">Xaa-Pro aminopeptidase</fullName>
    </submittedName>
</protein>
<proteinExistence type="predicted"/>